<gene>
    <name evidence="1" type="ORF">NZH93_26800</name>
</gene>
<dbReference type="InterPro" id="IPR036412">
    <property type="entry name" value="HAD-like_sf"/>
</dbReference>
<dbReference type="SUPFAM" id="SSF55729">
    <property type="entry name" value="Acyl-CoA N-acyltransferases (Nat)"/>
    <property type="match status" value="1"/>
</dbReference>
<dbReference type="SUPFAM" id="SSF56784">
    <property type="entry name" value="HAD-like"/>
    <property type="match status" value="1"/>
</dbReference>
<dbReference type="InterPro" id="IPR016181">
    <property type="entry name" value="Acyl_CoA_acyltransferase"/>
</dbReference>
<sequence>MAETSDRLDVVVASTFTSTPVITFLEHLNDRGGFSSTITAAPYGQVAEQLLGPTSAFAHNASGLNACLTRPGDWVPKGSSPDDALDALRWMTAAAADLVARHSNHLLVCVFPEPPGDVVDGMEDEVVDHLTGVEGIAVVRAADWFRAYGVDDPHDPHAAALADVPFTDDAFAAVALGIERVVAALRGKPRKVIAVDCDHTLWGGACGDLDPADLTIDEGYRQVQRFLREQHDAGFLLVLCSRNDPASVDRVFAERARDLLLTPEHFVGRRINWDPKWRNLGSLAAELDVGVDSFVLVDDDPLTCAQTAEALPSVGVVRLPVGEDSLARLRRSPHFDRFFVTREDRLRNRSYRGNALRRQEVGATSSPEELNARLGTVIEVVPAEPAHWRRIAQLTARTNQFTCATMTPARATAALRDGGAGWVVSLRDRFGDYGVVGAAMAAESDGCWHVDALVMSCRALDRGVAEALLATVVRAGGGYPRTRVLVRPTGRNGLAVDFFARRATDITTQADGHLLMTIAEAEAEGAGG</sequence>
<proteinExistence type="predicted"/>
<dbReference type="Proteomes" id="UP001141259">
    <property type="component" value="Unassembled WGS sequence"/>
</dbReference>
<protein>
    <submittedName>
        <fullName evidence="1">HAD-IIIC family phosphatase</fullName>
    </submittedName>
</protein>
<dbReference type="InterPro" id="IPR010033">
    <property type="entry name" value="HAD_SF_ppase_IIIC"/>
</dbReference>
<dbReference type="EMBL" id="JANYMP010000014">
    <property type="protein sequence ID" value="MCS7480479.1"/>
    <property type="molecule type" value="Genomic_DNA"/>
</dbReference>
<name>A0A9X3A297_9PSEU</name>
<dbReference type="Gene3D" id="3.40.50.1000">
    <property type="entry name" value="HAD superfamily/HAD-like"/>
    <property type="match status" value="1"/>
</dbReference>
<keyword evidence="2" id="KW-1185">Reference proteome</keyword>
<evidence type="ECO:0000313" key="1">
    <source>
        <dbReference type="EMBL" id="MCS7480479.1"/>
    </source>
</evidence>
<accession>A0A9X3A297</accession>
<dbReference type="InterPro" id="IPR010037">
    <property type="entry name" value="FkbH_domain"/>
</dbReference>
<dbReference type="NCBIfam" id="TIGR01686">
    <property type="entry name" value="FkbH"/>
    <property type="match status" value="1"/>
</dbReference>
<dbReference type="AlphaFoldDB" id="A0A9X3A297"/>
<organism evidence="1 2">
    <name type="scientific">Umezawaea endophytica</name>
    <dbReference type="NCBI Taxonomy" id="1654476"/>
    <lineage>
        <taxon>Bacteria</taxon>
        <taxon>Bacillati</taxon>
        <taxon>Actinomycetota</taxon>
        <taxon>Actinomycetes</taxon>
        <taxon>Pseudonocardiales</taxon>
        <taxon>Pseudonocardiaceae</taxon>
        <taxon>Umezawaea</taxon>
    </lineage>
</organism>
<dbReference type="Gene3D" id="3.40.50.1110">
    <property type="entry name" value="SGNH hydrolase"/>
    <property type="match status" value="1"/>
</dbReference>
<comment type="caution">
    <text evidence="1">The sequence shown here is derived from an EMBL/GenBank/DDBJ whole genome shotgun (WGS) entry which is preliminary data.</text>
</comment>
<evidence type="ECO:0000313" key="2">
    <source>
        <dbReference type="Proteomes" id="UP001141259"/>
    </source>
</evidence>
<dbReference type="NCBIfam" id="TIGR01681">
    <property type="entry name" value="HAD-SF-IIIC"/>
    <property type="match status" value="1"/>
</dbReference>
<dbReference type="InterPro" id="IPR023214">
    <property type="entry name" value="HAD_sf"/>
</dbReference>
<reference evidence="1" key="1">
    <citation type="submission" date="2022-08" db="EMBL/GenBank/DDBJ databases">
        <authorList>
            <person name="Tistechok S."/>
            <person name="Samborskyy M."/>
            <person name="Roman I."/>
        </authorList>
    </citation>
    <scope>NUCLEOTIDE SEQUENCE</scope>
    <source>
        <strain evidence="1">DSM 103496</strain>
    </source>
</reference>
<dbReference type="RefSeq" id="WP_259625978.1">
    <property type="nucleotide sequence ID" value="NZ_JANYMP010000014.1"/>
</dbReference>
<dbReference type="InterPro" id="IPR036514">
    <property type="entry name" value="SGNH_hydro_sf"/>
</dbReference>